<feature type="region of interest" description="Disordered" evidence="1">
    <location>
        <begin position="121"/>
        <end position="155"/>
    </location>
</feature>
<evidence type="ECO:0000256" key="1">
    <source>
        <dbReference type="SAM" id="MobiDB-lite"/>
    </source>
</evidence>
<keyword evidence="4" id="KW-1185">Reference proteome</keyword>
<gene>
    <name evidence="3" type="ORF">V7S43_005542</name>
</gene>
<evidence type="ECO:0008006" key="5">
    <source>
        <dbReference type="Google" id="ProtNLM"/>
    </source>
</evidence>
<dbReference type="Proteomes" id="UP001632037">
    <property type="component" value="Unassembled WGS sequence"/>
</dbReference>
<evidence type="ECO:0000313" key="4">
    <source>
        <dbReference type="Proteomes" id="UP001632037"/>
    </source>
</evidence>
<evidence type="ECO:0000256" key="2">
    <source>
        <dbReference type="SAM" id="SignalP"/>
    </source>
</evidence>
<comment type="caution">
    <text evidence="3">The sequence shown here is derived from an EMBL/GenBank/DDBJ whole genome shotgun (WGS) entry which is preliminary data.</text>
</comment>
<evidence type="ECO:0000313" key="3">
    <source>
        <dbReference type="EMBL" id="KAL3669158.1"/>
    </source>
</evidence>
<feature type="signal peptide" evidence="2">
    <location>
        <begin position="1"/>
        <end position="19"/>
    </location>
</feature>
<accession>A0ABD3FQY3</accession>
<proteinExistence type="predicted"/>
<feature type="chain" id="PRO_5044754231" description="RxLR effector protein" evidence="2">
    <location>
        <begin position="20"/>
        <end position="155"/>
    </location>
</feature>
<name>A0ABD3FQY3_9STRA</name>
<protein>
    <recommendedName>
        <fullName evidence="5">RxLR effector protein</fullName>
    </recommendedName>
</protein>
<organism evidence="3 4">
    <name type="scientific">Phytophthora oleae</name>
    <dbReference type="NCBI Taxonomy" id="2107226"/>
    <lineage>
        <taxon>Eukaryota</taxon>
        <taxon>Sar</taxon>
        <taxon>Stramenopiles</taxon>
        <taxon>Oomycota</taxon>
        <taxon>Peronosporomycetes</taxon>
        <taxon>Peronosporales</taxon>
        <taxon>Peronosporaceae</taxon>
        <taxon>Phytophthora</taxon>
    </lineage>
</organism>
<reference evidence="3 4" key="1">
    <citation type="submission" date="2024-09" db="EMBL/GenBank/DDBJ databases">
        <title>Genome sequencing and assembly of Phytophthora oleae, isolate VK10A, causative agent of rot of olive drupes.</title>
        <authorList>
            <person name="Conti Taguali S."/>
            <person name="Riolo M."/>
            <person name="La Spada F."/>
            <person name="Cacciola S.O."/>
            <person name="Dionisio G."/>
        </authorList>
    </citation>
    <scope>NUCLEOTIDE SEQUENCE [LARGE SCALE GENOMIC DNA]</scope>
    <source>
        <strain evidence="3 4">VK10A</strain>
    </source>
</reference>
<dbReference type="EMBL" id="JBIMZQ010000009">
    <property type="protein sequence ID" value="KAL3669158.1"/>
    <property type="molecule type" value="Genomic_DNA"/>
</dbReference>
<sequence>MKLLHNLLCFAVLLVTTEAEDASKLLRGPEPNFDDAGLFPGPTDTVVDTTLIPAEGEFKPEPSVDVDADSLDEPVILSTLLNELDEDSADNPVTEVTTYDDYTSEYDRHLRSVNDPAFQGQIQLAEPRPRKEHVIPPSPHDDEKQNLRGPEPEKL</sequence>
<keyword evidence="2" id="KW-0732">Signal</keyword>
<feature type="compositionally biased region" description="Basic and acidic residues" evidence="1">
    <location>
        <begin position="127"/>
        <end position="155"/>
    </location>
</feature>
<dbReference type="AlphaFoldDB" id="A0ABD3FQY3"/>